<evidence type="ECO:0000256" key="6">
    <source>
        <dbReference type="ARBA" id="ARBA00022989"/>
    </source>
</evidence>
<feature type="transmembrane region" description="Helical" evidence="8">
    <location>
        <begin position="125"/>
        <end position="142"/>
    </location>
</feature>
<evidence type="ECO:0000256" key="2">
    <source>
        <dbReference type="ARBA" id="ARBA00022475"/>
    </source>
</evidence>
<proteinExistence type="predicted"/>
<sequence length="486" mass="54233">MQSSKLSRGIYAFLAVGVTGIFLLIGAFAVKTYADIFTTGRLFFLAVSLVLTAAVLFAGSRLDWGNRLSFRAFALLTAILTLAPRLFWVYAVGTVPFSDFLHLHNYGVAVAQGDFTNYVDFYACFPFKFGFGFLVGGLYALFGPHFLVVELFNVLLSLVQVLLVYRIAWEIRPESARPAALFYALWPAQIMYCTVVAAENSFLVPFLAAIYVLIRFFKYHTQSSRGYALLVLAGTLTAIAQALRPMAMVLVPAAAVCILFFITYHKSMGRNLARKALCILLVSLSYFVVLKFISLPIKELSGIDITRSGTGYNFLVGTNYEANGMFNQEDFSIIAKYDFDFDRVHSEAGKLAMQRIKEDPVRFLKLAVKKVHFQWGKENYGYYWSIISAGSGTGPEGFIKDHPRAFYAVSQLHYLMILLLAVSGCYAAYRRKILAPALLWLVIGAMFLAYSFLEVQPRYHMPAVPLFIILAGLGAAEIKGMLTKEK</sequence>
<feature type="transmembrane region" description="Helical" evidence="8">
    <location>
        <begin position="277"/>
        <end position="297"/>
    </location>
</feature>
<reference evidence="10 11" key="1">
    <citation type="submission" date="2016-11" db="EMBL/GenBank/DDBJ databases">
        <authorList>
            <person name="Varghese N."/>
            <person name="Submissions S."/>
        </authorList>
    </citation>
    <scope>NUCLEOTIDE SEQUENCE [LARGE SCALE GENOMIC DNA]</scope>
    <source>
        <strain evidence="10 11">DSM 19027</strain>
    </source>
</reference>
<keyword evidence="5 8" id="KW-0812">Transmembrane</keyword>
<feature type="transmembrane region" description="Helical" evidence="8">
    <location>
        <begin position="405"/>
        <end position="426"/>
    </location>
</feature>
<protein>
    <submittedName>
        <fullName evidence="10">Dolichyl-phosphate-mannose-protein mannosyltransferase</fullName>
    </submittedName>
</protein>
<dbReference type="AlphaFoldDB" id="A0A1M6DLZ6"/>
<evidence type="ECO:0000256" key="3">
    <source>
        <dbReference type="ARBA" id="ARBA00022676"/>
    </source>
</evidence>
<keyword evidence="11" id="KW-1185">Reference proteome</keyword>
<feature type="transmembrane region" description="Helical" evidence="8">
    <location>
        <begin position="189"/>
        <end position="214"/>
    </location>
</feature>
<feature type="transmembrane region" description="Helical" evidence="8">
    <location>
        <begin position="149"/>
        <end position="169"/>
    </location>
</feature>
<dbReference type="InterPro" id="IPR038731">
    <property type="entry name" value="RgtA/B/C-like"/>
</dbReference>
<keyword evidence="2" id="KW-1003">Cell membrane</keyword>
<gene>
    <name evidence="10" type="ORF">SAMN05444373_100825</name>
</gene>
<dbReference type="Pfam" id="PF13231">
    <property type="entry name" value="PMT_2"/>
    <property type="match status" value="1"/>
</dbReference>
<organism evidence="10 11">
    <name type="scientific">Thermoclostridium caenicola</name>
    <dbReference type="NCBI Taxonomy" id="659425"/>
    <lineage>
        <taxon>Bacteria</taxon>
        <taxon>Bacillati</taxon>
        <taxon>Bacillota</taxon>
        <taxon>Clostridia</taxon>
        <taxon>Eubacteriales</taxon>
        <taxon>Oscillospiraceae</taxon>
        <taxon>Thermoclostridium</taxon>
    </lineage>
</organism>
<dbReference type="InterPro" id="IPR050297">
    <property type="entry name" value="LipidA_mod_glycosyltrf_83"/>
</dbReference>
<accession>A0A1M6DLZ6</accession>
<evidence type="ECO:0000256" key="4">
    <source>
        <dbReference type="ARBA" id="ARBA00022679"/>
    </source>
</evidence>
<evidence type="ECO:0000256" key="1">
    <source>
        <dbReference type="ARBA" id="ARBA00004651"/>
    </source>
</evidence>
<evidence type="ECO:0000259" key="9">
    <source>
        <dbReference type="Pfam" id="PF13231"/>
    </source>
</evidence>
<feature type="transmembrane region" description="Helical" evidence="8">
    <location>
        <begin position="12"/>
        <end position="30"/>
    </location>
</feature>
<comment type="subcellular location">
    <subcellularLocation>
        <location evidence="1">Cell membrane</location>
        <topology evidence="1">Multi-pass membrane protein</topology>
    </subcellularLocation>
</comment>
<dbReference type="EMBL" id="FQZP01000008">
    <property type="protein sequence ID" value="SHI74173.1"/>
    <property type="molecule type" value="Genomic_DNA"/>
</dbReference>
<name>A0A1M6DLZ6_9FIRM</name>
<feature type="transmembrane region" description="Helical" evidence="8">
    <location>
        <begin position="42"/>
        <end position="60"/>
    </location>
</feature>
<dbReference type="GO" id="GO:0016763">
    <property type="term" value="F:pentosyltransferase activity"/>
    <property type="evidence" value="ECO:0007669"/>
    <property type="project" value="TreeGrafter"/>
</dbReference>
<evidence type="ECO:0000256" key="8">
    <source>
        <dbReference type="SAM" id="Phobius"/>
    </source>
</evidence>
<dbReference type="RefSeq" id="WP_188118355.1">
    <property type="nucleotide sequence ID" value="NZ_FQZP01000008.1"/>
</dbReference>
<feature type="domain" description="Glycosyltransferase RgtA/B/C/D-like" evidence="9">
    <location>
        <begin position="132"/>
        <end position="287"/>
    </location>
</feature>
<dbReference type="Proteomes" id="UP000324781">
    <property type="component" value="Unassembled WGS sequence"/>
</dbReference>
<keyword evidence="7 8" id="KW-0472">Membrane</keyword>
<dbReference type="PANTHER" id="PTHR33908">
    <property type="entry name" value="MANNOSYLTRANSFERASE YKCB-RELATED"/>
    <property type="match status" value="1"/>
</dbReference>
<evidence type="ECO:0000256" key="5">
    <source>
        <dbReference type="ARBA" id="ARBA00022692"/>
    </source>
</evidence>
<keyword evidence="6 8" id="KW-1133">Transmembrane helix</keyword>
<keyword evidence="4 10" id="KW-0808">Transferase</keyword>
<feature type="transmembrane region" description="Helical" evidence="8">
    <location>
        <begin position="72"/>
        <end position="91"/>
    </location>
</feature>
<evidence type="ECO:0000256" key="7">
    <source>
        <dbReference type="ARBA" id="ARBA00023136"/>
    </source>
</evidence>
<feature type="transmembrane region" description="Helical" evidence="8">
    <location>
        <begin position="249"/>
        <end position="265"/>
    </location>
</feature>
<feature type="transmembrane region" description="Helical" evidence="8">
    <location>
        <begin position="433"/>
        <end position="453"/>
    </location>
</feature>
<evidence type="ECO:0000313" key="10">
    <source>
        <dbReference type="EMBL" id="SHI74173.1"/>
    </source>
</evidence>
<dbReference type="GO" id="GO:0009103">
    <property type="term" value="P:lipopolysaccharide biosynthetic process"/>
    <property type="evidence" value="ECO:0007669"/>
    <property type="project" value="UniProtKB-ARBA"/>
</dbReference>
<dbReference type="GO" id="GO:0005886">
    <property type="term" value="C:plasma membrane"/>
    <property type="evidence" value="ECO:0007669"/>
    <property type="project" value="UniProtKB-SubCell"/>
</dbReference>
<keyword evidence="3 10" id="KW-0328">Glycosyltransferase</keyword>
<dbReference type="PANTHER" id="PTHR33908:SF11">
    <property type="entry name" value="MEMBRANE PROTEIN"/>
    <property type="match status" value="1"/>
</dbReference>
<evidence type="ECO:0000313" key="11">
    <source>
        <dbReference type="Proteomes" id="UP000324781"/>
    </source>
</evidence>
<feature type="transmembrane region" description="Helical" evidence="8">
    <location>
        <begin position="459"/>
        <end position="478"/>
    </location>
</feature>
<feature type="transmembrane region" description="Helical" evidence="8">
    <location>
        <begin position="226"/>
        <end position="243"/>
    </location>
</feature>